<evidence type="ECO:0000256" key="2">
    <source>
        <dbReference type="ARBA" id="ARBA00022614"/>
    </source>
</evidence>
<dbReference type="Gene3D" id="1.10.8.430">
    <property type="entry name" value="Helical domain of apoptotic protease-activating factors"/>
    <property type="match status" value="1"/>
</dbReference>
<dbReference type="InterPro" id="IPR002182">
    <property type="entry name" value="NB-ARC"/>
</dbReference>
<evidence type="ECO:0000256" key="6">
    <source>
        <dbReference type="ARBA" id="ARBA00022821"/>
    </source>
</evidence>
<dbReference type="Proteomes" id="UP000324897">
    <property type="component" value="Unassembled WGS sequence"/>
</dbReference>
<dbReference type="InterPro" id="IPR042197">
    <property type="entry name" value="Apaf_helical"/>
</dbReference>
<feature type="domain" description="NB-ARC" evidence="10">
    <location>
        <begin position="238"/>
        <end position="400"/>
    </location>
</feature>
<dbReference type="EMBL" id="RWGY01000621">
    <property type="protein sequence ID" value="TVU00225.1"/>
    <property type="molecule type" value="Genomic_DNA"/>
</dbReference>
<sequence length="830" mass="92758">MRRDSRLLFRALFGISLGKEEKLALFFAVPHAELAPDTRSMECLVAGRKLLEWRYFISATTSLVMINEPLVELCTLCKVGYSERLLGQIRWQIGWFIKDELETMQAFLRAAEATKEKDELVKVSAKQVRDLAYDIQDCLEEFIVHLGRKGLLHQLVKLRHRHRIALQIRRLKLRFEEVSNRNLRYNLIKSVPSSSRDDSTSNVEVLRYQAAHYVHEAELVGFSGPKKEVLELISSSDSAEIQVIWIIGAGGLGKTTLARKVYERPEISAKFASRAWITVSRSFSIKELLKEMIKQLLEKRSLDRVHEEFKSLTIHEHHLADHLKTNLKEIRYFLVLDDVWNIQDWDCIKPIFWGDNEKGSRVIVTTRKRNLMEGSSSSSLIYNIKALEKEDATKLLLRKTRRNLHDIQSYRMTDTFEKIIKKCGGLPLAIITIGALLATKDVNEWERFYNLLPSELESNGMQKVIALRIGKLKELQILESVNIGSTSSKAIKELGELTRLRKLAVETQGATEKKWKILCESIQKLSSLCSLSVSAYEHQSSARLWLLVSSSAPPPELRNLCLVGYDRLAPIPRVLQSPPPHPWVPPFLFSFSFFSLTFSFFSLFSLLLPHATAAISPAPSTRRAAGARPRLAARRPSPSPALGPLPAARPPSPLFPRHHLRSPPSPSPLSRAASPHAEGGLDTALTGPVPASLGNATALETLALNSNQLSSPIPASLKNLLLFDNKLSGELPPSLGDLHLLESLRVGGNHDLSGPIPESISKLSNVVLLGLADTKISGQLPTSLGQLQSLETLLVYTTSLSGAIKSELGNCSNLTFIYLYENMSIVMSRN</sequence>
<dbReference type="PANTHER" id="PTHR19338:SF32">
    <property type="entry name" value="OS06G0287500 PROTEIN"/>
    <property type="match status" value="1"/>
</dbReference>
<proteinExistence type="inferred from homology"/>
<dbReference type="PANTHER" id="PTHR19338">
    <property type="entry name" value="TRANSLOCASE OF INNER MITOCHONDRIAL MEMBRANE 13 HOMOLOG"/>
    <property type="match status" value="1"/>
</dbReference>
<protein>
    <recommendedName>
        <fullName evidence="15">NB-ARC domain-containing protein</fullName>
    </recommendedName>
</protein>
<organism evidence="13 14">
    <name type="scientific">Eragrostis curvula</name>
    <name type="common">weeping love grass</name>
    <dbReference type="NCBI Taxonomy" id="38414"/>
    <lineage>
        <taxon>Eukaryota</taxon>
        <taxon>Viridiplantae</taxon>
        <taxon>Streptophyta</taxon>
        <taxon>Embryophyta</taxon>
        <taxon>Tracheophyta</taxon>
        <taxon>Spermatophyta</taxon>
        <taxon>Magnoliopsida</taxon>
        <taxon>Liliopsida</taxon>
        <taxon>Poales</taxon>
        <taxon>Poaceae</taxon>
        <taxon>PACMAD clade</taxon>
        <taxon>Chloridoideae</taxon>
        <taxon>Eragrostideae</taxon>
        <taxon>Eragrostidinae</taxon>
        <taxon>Eragrostis</taxon>
    </lineage>
</organism>
<reference evidence="13 14" key="1">
    <citation type="journal article" date="2019" name="Sci. Rep.">
        <title>A high-quality genome of Eragrostis curvula grass provides insights into Poaceae evolution and supports new strategies to enhance forage quality.</title>
        <authorList>
            <person name="Carballo J."/>
            <person name="Santos B.A.C.M."/>
            <person name="Zappacosta D."/>
            <person name="Garbus I."/>
            <person name="Selva J.P."/>
            <person name="Gallo C.A."/>
            <person name="Diaz A."/>
            <person name="Albertini E."/>
            <person name="Caccamo M."/>
            <person name="Echenique V."/>
        </authorList>
    </citation>
    <scope>NUCLEOTIDE SEQUENCE [LARGE SCALE GENOMIC DNA]</scope>
    <source>
        <strain evidence="14">cv. Victoria</strain>
        <tissue evidence="13">Leaf</tissue>
    </source>
</reference>
<evidence type="ECO:0000259" key="11">
    <source>
        <dbReference type="Pfam" id="PF18052"/>
    </source>
</evidence>
<keyword evidence="14" id="KW-1185">Reference proteome</keyword>
<feature type="domain" description="Disease resistance R13L4/SHOC-2-like LRR" evidence="12">
    <location>
        <begin position="467"/>
        <end position="575"/>
    </location>
</feature>
<evidence type="ECO:0000313" key="13">
    <source>
        <dbReference type="EMBL" id="TVU00225.1"/>
    </source>
</evidence>
<evidence type="ECO:0000256" key="9">
    <source>
        <dbReference type="SAM" id="MobiDB-lite"/>
    </source>
</evidence>
<feature type="non-terminal residue" evidence="13">
    <location>
        <position position="1"/>
    </location>
</feature>
<dbReference type="Pfam" id="PF00931">
    <property type="entry name" value="NB-ARC"/>
    <property type="match status" value="1"/>
</dbReference>
<evidence type="ECO:0000256" key="8">
    <source>
        <dbReference type="ARBA" id="ARBA00023180"/>
    </source>
</evidence>
<dbReference type="InterPro" id="IPR041118">
    <property type="entry name" value="Rx_N"/>
</dbReference>
<dbReference type="Gene3D" id="3.40.50.300">
    <property type="entry name" value="P-loop containing nucleotide triphosphate hydrolases"/>
    <property type="match status" value="1"/>
</dbReference>
<dbReference type="GO" id="GO:0051707">
    <property type="term" value="P:response to other organism"/>
    <property type="evidence" value="ECO:0007669"/>
    <property type="project" value="UniProtKB-ARBA"/>
</dbReference>
<evidence type="ECO:0008006" key="15">
    <source>
        <dbReference type="Google" id="ProtNLM"/>
    </source>
</evidence>
<keyword evidence="5" id="KW-0547">Nucleotide-binding</keyword>
<feature type="region of interest" description="Disordered" evidence="9">
    <location>
        <begin position="618"/>
        <end position="688"/>
    </location>
</feature>
<dbReference type="Gene3D" id="3.80.10.10">
    <property type="entry name" value="Ribonuclease Inhibitor"/>
    <property type="match status" value="1"/>
</dbReference>
<feature type="domain" description="Disease resistance N-terminal" evidence="11">
    <location>
        <begin position="96"/>
        <end position="151"/>
    </location>
</feature>
<feature type="compositionally biased region" description="Pro residues" evidence="9">
    <location>
        <begin position="637"/>
        <end position="654"/>
    </location>
</feature>
<gene>
    <name evidence="13" type="ORF">EJB05_54333</name>
</gene>
<dbReference type="InterPro" id="IPR027417">
    <property type="entry name" value="P-loop_NTPase"/>
</dbReference>
<dbReference type="InterPro" id="IPR001611">
    <property type="entry name" value="Leu-rich_rpt"/>
</dbReference>
<dbReference type="Gene3D" id="1.20.5.4130">
    <property type="match status" value="1"/>
</dbReference>
<dbReference type="GO" id="GO:0006952">
    <property type="term" value="P:defense response"/>
    <property type="evidence" value="ECO:0007669"/>
    <property type="project" value="UniProtKB-KW"/>
</dbReference>
<evidence type="ECO:0000259" key="12">
    <source>
        <dbReference type="Pfam" id="PF23598"/>
    </source>
</evidence>
<evidence type="ECO:0000256" key="4">
    <source>
        <dbReference type="ARBA" id="ARBA00022737"/>
    </source>
</evidence>
<dbReference type="AlphaFoldDB" id="A0A5J9SMN8"/>
<dbReference type="FunFam" id="3.40.50.300:FF:001091">
    <property type="entry name" value="Probable disease resistance protein At1g61300"/>
    <property type="match status" value="1"/>
</dbReference>
<evidence type="ECO:0000256" key="1">
    <source>
        <dbReference type="ARBA" id="ARBA00008894"/>
    </source>
</evidence>
<keyword evidence="7" id="KW-0175">Coiled coil</keyword>
<comment type="similarity">
    <text evidence="1">Belongs to the disease resistance NB-LRR family.</text>
</comment>
<dbReference type="SUPFAM" id="SSF52540">
    <property type="entry name" value="P-loop containing nucleoside triphosphate hydrolases"/>
    <property type="match status" value="1"/>
</dbReference>
<dbReference type="OrthoDB" id="693806at2759"/>
<dbReference type="CDD" id="cd14798">
    <property type="entry name" value="RX-CC_like"/>
    <property type="match status" value="1"/>
</dbReference>
<comment type="caution">
    <text evidence="13">The sequence shown here is derived from an EMBL/GenBank/DDBJ whole genome shotgun (WGS) entry which is preliminary data.</text>
</comment>
<dbReference type="Pfam" id="PF18052">
    <property type="entry name" value="Rx_N"/>
    <property type="match status" value="1"/>
</dbReference>
<evidence type="ECO:0000313" key="14">
    <source>
        <dbReference type="Proteomes" id="UP000324897"/>
    </source>
</evidence>
<keyword evidence="3" id="KW-0732">Signal</keyword>
<feature type="compositionally biased region" description="Low complexity" evidence="9">
    <location>
        <begin position="668"/>
        <end position="677"/>
    </location>
</feature>
<dbReference type="Pfam" id="PF00560">
    <property type="entry name" value="LRR_1"/>
    <property type="match status" value="1"/>
</dbReference>
<dbReference type="Gramene" id="TVU00225">
    <property type="protein sequence ID" value="TVU00225"/>
    <property type="gene ID" value="EJB05_54333"/>
</dbReference>
<dbReference type="FunFam" id="3.80.10.10:FF:000041">
    <property type="entry name" value="LRR receptor-like serine/threonine-protein kinase ERECTA"/>
    <property type="match status" value="1"/>
</dbReference>
<dbReference type="Pfam" id="PF23598">
    <property type="entry name" value="LRR_14"/>
    <property type="match status" value="1"/>
</dbReference>
<evidence type="ECO:0000256" key="3">
    <source>
        <dbReference type="ARBA" id="ARBA00022729"/>
    </source>
</evidence>
<keyword evidence="8" id="KW-0325">Glycoprotein</keyword>
<evidence type="ECO:0000256" key="7">
    <source>
        <dbReference type="ARBA" id="ARBA00023054"/>
    </source>
</evidence>
<keyword evidence="6" id="KW-0611">Plant defense</keyword>
<dbReference type="InterPro" id="IPR038005">
    <property type="entry name" value="RX-like_CC"/>
</dbReference>
<dbReference type="SUPFAM" id="SSF52058">
    <property type="entry name" value="L domain-like"/>
    <property type="match status" value="1"/>
</dbReference>
<feature type="compositionally biased region" description="Low complexity" evidence="9">
    <location>
        <begin position="622"/>
        <end position="636"/>
    </location>
</feature>
<evidence type="ECO:0000259" key="10">
    <source>
        <dbReference type="Pfam" id="PF00931"/>
    </source>
</evidence>
<dbReference type="PRINTS" id="PR00364">
    <property type="entry name" value="DISEASERSIST"/>
</dbReference>
<accession>A0A5J9SMN8</accession>
<keyword evidence="2" id="KW-0433">Leucine-rich repeat</keyword>
<dbReference type="GO" id="GO:0043531">
    <property type="term" value="F:ADP binding"/>
    <property type="evidence" value="ECO:0007669"/>
    <property type="project" value="InterPro"/>
</dbReference>
<dbReference type="InterPro" id="IPR055414">
    <property type="entry name" value="LRR_R13L4/SHOC2-like"/>
</dbReference>
<keyword evidence="4" id="KW-0677">Repeat</keyword>
<name>A0A5J9SMN8_9POAL</name>
<evidence type="ECO:0000256" key="5">
    <source>
        <dbReference type="ARBA" id="ARBA00022741"/>
    </source>
</evidence>
<dbReference type="InterPro" id="IPR032675">
    <property type="entry name" value="LRR_dom_sf"/>
</dbReference>